<sequence>MHVLISVAKLPTNSHTILLLTALSTVFGCGVMPAGQRSTRNFTVNGFSLPVAMVYSTAADAPTRVPGIATSKEGAKRFVERLVLQTVFDVLENQARSALLPDAVTSAILSQLTVAVTYTPLVCTKIHVGLADKITMRGYSVFNDIRYSRQEYNGFQEAVAEMEKESGCIIVSNTVTGICTNTGGAPMTCETGNTVKMAAVSGPPLIISGSLSTTNIIMANWSRAMWQSVVNRAVRMLASGPYRSHFFSAIAAVD</sequence>
<dbReference type="Proteomes" id="UP001196413">
    <property type="component" value="Unassembled WGS sequence"/>
</dbReference>
<evidence type="ECO:0000313" key="3">
    <source>
        <dbReference type="Proteomes" id="UP001196413"/>
    </source>
</evidence>
<reference evidence="2" key="1">
    <citation type="submission" date="2021-06" db="EMBL/GenBank/DDBJ databases">
        <title>Parelaphostrongylus tenuis whole genome reference sequence.</title>
        <authorList>
            <person name="Garwood T.J."/>
            <person name="Larsen P.A."/>
            <person name="Fountain-Jones N.M."/>
            <person name="Garbe J.R."/>
            <person name="Macchietto M.G."/>
            <person name="Kania S.A."/>
            <person name="Gerhold R.W."/>
            <person name="Richards J.E."/>
            <person name="Wolf T.M."/>
        </authorList>
    </citation>
    <scope>NUCLEOTIDE SEQUENCE</scope>
    <source>
        <strain evidence="2">MNPRO001-30</strain>
        <tissue evidence="2">Meninges</tissue>
    </source>
</reference>
<dbReference type="EMBL" id="JAHQIW010004844">
    <property type="protein sequence ID" value="KAJ1363995.1"/>
    <property type="molecule type" value="Genomic_DNA"/>
</dbReference>
<evidence type="ECO:0000313" key="2">
    <source>
        <dbReference type="EMBL" id="KAJ1363995.1"/>
    </source>
</evidence>
<feature type="chain" id="PRO_5042123801" description="Lipoprotein" evidence="1">
    <location>
        <begin position="29"/>
        <end position="254"/>
    </location>
</feature>
<protein>
    <recommendedName>
        <fullName evidence="4">Lipoprotein</fullName>
    </recommendedName>
</protein>
<evidence type="ECO:0008006" key="4">
    <source>
        <dbReference type="Google" id="ProtNLM"/>
    </source>
</evidence>
<comment type="caution">
    <text evidence="2">The sequence shown here is derived from an EMBL/GenBank/DDBJ whole genome shotgun (WGS) entry which is preliminary data.</text>
</comment>
<keyword evidence="3" id="KW-1185">Reference proteome</keyword>
<dbReference type="AlphaFoldDB" id="A0AAD5MSQ4"/>
<feature type="signal peptide" evidence="1">
    <location>
        <begin position="1"/>
        <end position="28"/>
    </location>
</feature>
<keyword evidence="1" id="KW-0732">Signal</keyword>
<accession>A0AAD5MSQ4</accession>
<name>A0AAD5MSQ4_PARTN</name>
<proteinExistence type="predicted"/>
<evidence type="ECO:0000256" key="1">
    <source>
        <dbReference type="SAM" id="SignalP"/>
    </source>
</evidence>
<gene>
    <name evidence="2" type="ORF">KIN20_023976</name>
</gene>
<organism evidence="2 3">
    <name type="scientific">Parelaphostrongylus tenuis</name>
    <name type="common">Meningeal worm</name>
    <dbReference type="NCBI Taxonomy" id="148309"/>
    <lineage>
        <taxon>Eukaryota</taxon>
        <taxon>Metazoa</taxon>
        <taxon>Ecdysozoa</taxon>
        <taxon>Nematoda</taxon>
        <taxon>Chromadorea</taxon>
        <taxon>Rhabditida</taxon>
        <taxon>Rhabditina</taxon>
        <taxon>Rhabditomorpha</taxon>
        <taxon>Strongyloidea</taxon>
        <taxon>Metastrongylidae</taxon>
        <taxon>Parelaphostrongylus</taxon>
    </lineage>
</organism>